<dbReference type="GeneTree" id="ENSGT00940000172395"/>
<proteinExistence type="predicted"/>
<feature type="region of interest" description="Disordered" evidence="1">
    <location>
        <begin position="620"/>
        <end position="890"/>
    </location>
</feature>
<feature type="compositionally biased region" description="Basic and acidic residues" evidence="1">
    <location>
        <begin position="945"/>
        <end position="1047"/>
    </location>
</feature>
<feature type="compositionally biased region" description="Acidic residues" evidence="1">
    <location>
        <begin position="650"/>
        <end position="660"/>
    </location>
</feature>
<feature type="compositionally biased region" description="Acidic residues" evidence="1">
    <location>
        <begin position="570"/>
        <end position="580"/>
    </location>
</feature>
<name>A0A3P8TH79_AMPPE</name>
<feature type="compositionally biased region" description="Basic and acidic residues" evidence="1">
    <location>
        <begin position="690"/>
        <end position="701"/>
    </location>
</feature>
<dbReference type="InterPro" id="IPR031440">
    <property type="entry name" value="DUF4670"/>
</dbReference>
<feature type="compositionally biased region" description="Polar residues" evidence="1">
    <location>
        <begin position="622"/>
        <end position="636"/>
    </location>
</feature>
<feature type="region of interest" description="Disordered" evidence="1">
    <location>
        <begin position="190"/>
        <end position="250"/>
    </location>
</feature>
<reference evidence="2" key="3">
    <citation type="submission" date="2025-09" db="UniProtKB">
        <authorList>
            <consortium name="Ensembl"/>
        </authorList>
    </citation>
    <scope>IDENTIFICATION</scope>
</reference>
<evidence type="ECO:0000313" key="2">
    <source>
        <dbReference type="Ensembl" id="ENSAPEP00000024054.1"/>
    </source>
</evidence>
<feature type="compositionally biased region" description="Polar residues" evidence="1">
    <location>
        <begin position="837"/>
        <end position="863"/>
    </location>
</feature>
<feature type="compositionally biased region" description="Basic and acidic residues" evidence="1">
    <location>
        <begin position="910"/>
        <end position="933"/>
    </location>
</feature>
<feature type="region of interest" description="Disordered" evidence="1">
    <location>
        <begin position="1"/>
        <end position="38"/>
    </location>
</feature>
<dbReference type="Ensembl" id="ENSAPET00000024686.1">
    <property type="protein sequence ID" value="ENSAPEP00000024054.1"/>
    <property type="gene ID" value="ENSAPEG00000017109.1"/>
</dbReference>
<reference evidence="2 3" key="1">
    <citation type="submission" date="2018-03" db="EMBL/GenBank/DDBJ databases">
        <title>Finding Nemo's genes: A chromosome-scale reference assembly of the genome of the orange clownfish Amphiprion percula.</title>
        <authorList>
            <person name="Lehmann R."/>
        </authorList>
    </citation>
    <scope>NUCLEOTIDE SEQUENCE</scope>
</reference>
<keyword evidence="3" id="KW-1185">Reference proteome</keyword>
<feature type="region of interest" description="Disordered" evidence="1">
    <location>
        <begin position="274"/>
        <end position="340"/>
    </location>
</feature>
<feature type="region of interest" description="Disordered" evidence="1">
    <location>
        <begin position="405"/>
        <end position="429"/>
    </location>
</feature>
<dbReference type="OMA" id="DVEWMAN"/>
<dbReference type="PANTHER" id="PTHR21937:SF5">
    <property type="entry name" value="GENE 973-RELATED"/>
    <property type="match status" value="1"/>
</dbReference>
<feature type="compositionally biased region" description="Basic residues" evidence="1">
    <location>
        <begin position="784"/>
        <end position="793"/>
    </location>
</feature>
<dbReference type="Proteomes" id="UP000265080">
    <property type="component" value="Chromosome 12"/>
</dbReference>
<feature type="region of interest" description="Disordered" evidence="1">
    <location>
        <begin position="457"/>
        <end position="477"/>
    </location>
</feature>
<sequence>MTNCGSPPHLITRGSGAGEMLPQQQQQTPWMKPGNKDRTHSRVKLIMQDPPLSRLSRGCGRLVSSNGRLDVCFTPQDYYIWRDQDSLLRLSNSLMGTESTLPKTYSTRRGALLLYSQHLVSMESSRRPGNRNRKQRAARRCCQQVEQQLSMLKDPTAAILNHSSNQFFSSRPPVLPPLNLPAASRTLNTKHQQLGPERNTKQPENQSEDKDGQLSTRRRVRLDLDLQIPRTSRTPRTSGTPTPQMEPHPWGQLVALTPEEPERPQISINMKHHSTGELHDRNKNNTGHQAADGGRQDDRGSCERSMSGSRCGRTIRRAAEQPSNSEFEPNSTSGLVLPPLNAGSCRQNSVMSTLEVVGANGHPSTEIQTVGSGHQDDQPQTGEAEILLQENPKRCNQQPHFLPLLFPGRDEDLSGDKQREGKVKPERRRVKTEAVERRRGQWFSSDGGSVVLLQPGDDSCLPPEPSGSVAGRRGPGRQSSLAFLQNLQNLCEPSDTNRDVVKGVLPLQLRDVQSSRSVGSLILGPDGEIIRLSLFNNNQDQTEALQVVSTDGQEFPCFILLQPQHTLPEAEEELNTDDPVGDIQQHQSVQKQLLDVLGSPEMDSSSSCTDSGTNSAVAFIRNKSNLNPRENNNGSDGKNLLMEQRGRNTEEEEDDEEEQSSSEHSSHLPASPGSGQIMNFPEAAAEEEEKPPVDQTKKRQNPENVAVATGRKNAKMVKSAESDKQKTMRKEKRKQKTESDDQSKQEETTNQEEETLDRSVLPSVKKKMRGDLKMKEEEEESAERRKRRLRRRERSTELHVVIPEAAPQKEDPKATSDFKSSSATKHENTNSEKLSDLSANHSIPNNPSNVQSARSLRSVSNQRSLRRSAASSCDWPTAAAGVTSSHGRLSSCSTVMVTEEQLMLNPVKPESSRFRQSQEMKMEEEEMKMKMEVEDAAPLHLSQQTERKRQEVERKRREKEEEERKRREKEEEERKRREEEERKQQMEERMKMELQEERKRRTEELRLKKLEEEEEERRRKMEEEEHRVRREEEQRGRERRRQEEKKRKMERLKRMREEEEQRRRAAVERLQLENQKLQEMDEDQRMDYLHQKEEEEEEVRRKREERRLEQELISRQVALLQQQSAFKRGLLLEAGGLQKTQSVSRPWIYSYFALMQLLGLKS</sequence>
<feature type="compositionally biased region" description="Basic and acidic residues" evidence="1">
    <location>
        <begin position="807"/>
        <end position="816"/>
    </location>
</feature>
<feature type="compositionally biased region" description="Basic and acidic residues" evidence="1">
    <location>
        <begin position="274"/>
        <end position="283"/>
    </location>
</feature>
<feature type="compositionally biased region" description="Basic and acidic residues" evidence="1">
    <location>
        <begin position="824"/>
        <end position="835"/>
    </location>
</feature>
<feature type="compositionally biased region" description="Basic and acidic residues" evidence="1">
    <location>
        <begin position="718"/>
        <end position="728"/>
    </location>
</feature>
<dbReference type="AlphaFoldDB" id="A0A3P8TH79"/>
<feature type="compositionally biased region" description="Basic and acidic residues" evidence="1">
    <location>
        <begin position="408"/>
        <end position="424"/>
    </location>
</feature>
<feature type="compositionally biased region" description="Low complexity" evidence="1">
    <location>
        <begin position="229"/>
        <end position="243"/>
    </location>
</feature>
<evidence type="ECO:0000313" key="3">
    <source>
        <dbReference type="Proteomes" id="UP000265080"/>
    </source>
</evidence>
<feature type="compositionally biased region" description="Basic and acidic residues" evidence="1">
    <location>
        <begin position="1055"/>
        <end position="1101"/>
    </location>
</feature>
<reference evidence="2" key="2">
    <citation type="submission" date="2025-08" db="UniProtKB">
        <authorList>
            <consortium name="Ensembl"/>
        </authorList>
    </citation>
    <scope>IDENTIFICATION</scope>
</reference>
<feature type="region of interest" description="Disordered" evidence="1">
    <location>
        <begin position="570"/>
        <end position="589"/>
    </location>
</feature>
<organism evidence="2 3">
    <name type="scientific">Amphiprion percula</name>
    <name type="common">Orange clownfish</name>
    <name type="synonym">Lutjanus percula</name>
    <dbReference type="NCBI Taxonomy" id="161767"/>
    <lineage>
        <taxon>Eukaryota</taxon>
        <taxon>Metazoa</taxon>
        <taxon>Chordata</taxon>
        <taxon>Craniata</taxon>
        <taxon>Vertebrata</taxon>
        <taxon>Euteleostomi</taxon>
        <taxon>Actinopterygii</taxon>
        <taxon>Neopterygii</taxon>
        <taxon>Teleostei</taxon>
        <taxon>Neoteleostei</taxon>
        <taxon>Acanthomorphata</taxon>
        <taxon>Ovalentaria</taxon>
        <taxon>Pomacentridae</taxon>
        <taxon>Amphiprion</taxon>
    </lineage>
</organism>
<dbReference type="PANTHER" id="PTHR21937">
    <property type="entry name" value="CCDC66 DOMAIN-CONTAINING PROTEIN"/>
    <property type="match status" value="1"/>
</dbReference>
<evidence type="ECO:0000256" key="1">
    <source>
        <dbReference type="SAM" id="MobiDB-lite"/>
    </source>
</evidence>
<feature type="compositionally biased region" description="Polar residues" evidence="1">
    <location>
        <begin position="321"/>
        <end position="334"/>
    </location>
</feature>
<accession>A0A3P8TH79</accession>
<feature type="region of interest" description="Disordered" evidence="1">
    <location>
        <begin position="903"/>
        <end position="1101"/>
    </location>
</feature>
<protein>
    <submittedName>
        <fullName evidence="2">Uncharacterized protein</fullName>
    </submittedName>
</protein>
<feature type="compositionally biased region" description="Basic and acidic residues" evidence="1">
    <location>
        <begin position="736"/>
        <end position="747"/>
    </location>
</feature>
<dbReference type="STRING" id="161767.ENSAPEP00000024054"/>